<proteinExistence type="predicted"/>
<feature type="transmembrane region" description="Helical" evidence="1">
    <location>
        <begin position="367"/>
        <end position="388"/>
    </location>
</feature>
<dbReference type="AlphaFoldDB" id="F6YTQ0"/>
<accession>F6YTQ0</accession>
<evidence type="ECO:0000256" key="1">
    <source>
        <dbReference type="SAM" id="Phobius"/>
    </source>
</evidence>
<reference evidence="2" key="4">
    <citation type="submission" date="2025-09" db="UniProtKB">
        <authorList>
            <consortium name="Ensembl"/>
        </authorList>
    </citation>
    <scope>IDENTIFICATION</scope>
</reference>
<evidence type="ECO:0000313" key="2">
    <source>
        <dbReference type="Ensembl" id="ENSCINP00000026497.2"/>
    </source>
</evidence>
<reference evidence="2" key="3">
    <citation type="submission" date="2025-08" db="UniProtKB">
        <authorList>
            <consortium name="Ensembl"/>
        </authorList>
    </citation>
    <scope>IDENTIFICATION</scope>
</reference>
<keyword evidence="1" id="KW-0472">Membrane</keyword>
<dbReference type="InterPro" id="IPR051697">
    <property type="entry name" value="Patched_domain-protein"/>
</dbReference>
<dbReference type="InParanoid" id="F6YTQ0"/>
<protein>
    <submittedName>
        <fullName evidence="2">Uncharacterized protein</fullName>
    </submittedName>
</protein>
<dbReference type="PANTHER" id="PTHR10796">
    <property type="entry name" value="PATCHED-RELATED"/>
    <property type="match status" value="1"/>
</dbReference>
<feature type="transmembrane region" description="Helical" evidence="1">
    <location>
        <begin position="416"/>
        <end position="435"/>
    </location>
</feature>
<sequence>MDEENNERTWKSSIHLEKIQSTCAKQFKVFSEACAKSLMNHSFLSIALPCIISIAFGLVHVTSQPNDTKDVINVKRMFLPHDDEYDSIQGFETKWFGDTWNALGSSKHAGHLILESKNKGDILSRESVDDVIKLHNYVMTFTTLDPKDNSTTSYRSVCIKDDKRRLGNETSCQIDPLLKIMLQWHTDNSPLVFRVRTDEKTGVSSPLWTYPKGRSIKPGDQETNNASKREVFLSRNIGLLDKDSSSARTLHLSYLLKEPQNQDDAKHISQWLGLFFKEMEKYVSDHFTVLVETSESINNNWIDLVQLKAPHVVYFCVINFFLVSIYSATLGDFICGAYLGICSVCSLFMTIVCTVSIHNLIYGNPYFNFVQCVLLIAVSHALFHARFVKYFIESLRKLNTQQECDEITERKIFTEVYHLTLSWNVVFLVVFLVSFSASCIPPDVLSSIHHMSVTLCIVSVFSPRFFD</sequence>
<feature type="transmembrane region" description="Helical" evidence="1">
    <location>
        <begin position="337"/>
        <end position="361"/>
    </location>
</feature>
<dbReference type="EMBL" id="EAAA01001166">
    <property type="status" value="NOT_ANNOTATED_CDS"/>
    <property type="molecule type" value="Genomic_DNA"/>
</dbReference>
<dbReference type="HOGENOM" id="CLU_585190_0_0_1"/>
<name>F6YTQ0_CIOIN</name>
<keyword evidence="1" id="KW-0812">Transmembrane</keyword>
<evidence type="ECO:0000313" key="3">
    <source>
        <dbReference type="Proteomes" id="UP000008144"/>
    </source>
</evidence>
<keyword evidence="3" id="KW-1185">Reference proteome</keyword>
<dbReference type="Proteomes" id="UP000008144">
    <property type="component" value="Chromosome 14"/>
</dbReference>
<organism evidence="2 3">
    <name type="scientific">Ciona intestinalis</name>
    <name type="common">Transparent sea squirt</name>
    <name type="synonym">Ascidia intestinalis</name>
    <dbReference type="NCBI Taxonomy" id="7719"/>
    <lineage>
        <taxon>Eukaryota</taxon>
        <taxon>Metazoa</taxon>
        <taxon>Chordata</taxon>
        <taxon>Tunicata</taxon>
        <taxon>Ascidiacea</taxon>
        <taxon>Phlebobranchia</taxon>
        <taxon>Cionidae</taxon>
        <taxon>Ciona</taxon>
    </lineage>
</organism>
<reference evidence="2" key="2">
    <citation type="journal article" date="2008" name="Genome Biol.">
        <title>Improved genome assembly and evidence-based global gene model set for the chordate Ciona intestinalis: new insight into intron and operon populations.</title>
        <authorList>
            <person name="Satou Y."/>
            <person name="Mineta K."/>
            <person name="Ogasawara M."/>
            <person name="Sasakura Y."/>
            <person name="Shoguchi E."/>
            <person name="Ueno K."/>
            <person name="Yamada L."/>
            <person name="Matsumoto J."/>
            <person name="Wasserscheid J."/>
            <person name="Dewar K."/>
            <person name="Wiley G.B."/>
            <person name="Macmil S.L."/>
            <person name="Roe B.A."/>
            <person name="Zeller R.W."/>
            <person name="Hastings K.E."/>
            <person name="Lemaire P."/>
            <person name="Lindquist E."/>
            <person name="Endo T."/>
            <person name="Hotta K."/>
            <person name="Inaba K."/>
        </authorList>
    </citation>
    <scope>NUCLEOTIDE SEQUENCE [LARGE SCALE GENOMIC DNA]</scope>
    <source>
        <strain evidence="2">wild type</strain>
    </source>
</reference>
<feature type="transmembrane region" description="Helical" evidence="1">
    <location>
        <begin position="312"/>
        <end position="330"/>
    </location>
</feature>
<keyword evidence="1" id="KW-1133">Transmembrane helix</keyword>
<dbReference type="PANTHER" id="PTHR10796:SF92">
    <property type="entry name" value="PATCHED-RELATED, ISOFORM A"/>
    <property type="match status" value="1"/>
</dbReference>
<dbReference type="Ensembl" id="ENSCINT00000026743.2">
    <property type="protein sequence ID" value="ENSCINP00000026497.2"/>
    <property type="gene ID" value="ENSCING00000014729.2"/>
</dbReference>
<reference evidence="3" key="1">
    <citation type="journal article" date="2002" name="Science">
        <title>The draft genome of Ciona intestinalis: insights into chordate and vertebrate origins.</title>
        <authorList>
            <person name="Dehal P."/>
            <person name="Satou Y."/>
            <person name="Campbell R.K."/>
            <person name="Chapman J."/>
            <person name="Degnan B."/>
            <person name="De Tomaso A."/>
            <person name="Davidson B."/>
            <person name="Di Gregorio A."/>
            <person name="Gelpke M."/>
            <person name="Goodstein D.M."/>
            <person name="Harafuji N."/>
            <person name="Hastings K.E."/>
            <person name="Ho I."/>
            <person name="Hotta K."/>
            <person name="Huang W."/>
            <person name="Kawashima T."/>
            <person name="Lemaire P."/>
            <person name="Martinez D."/>
            <person name="Meinertzhagen I.A."/>
            <person name="Necula S."/>
            <person name="Nonaka M."/>
            <person name="Putnam N."/>
            <person name="Rash S."/>
            <person name="Saiga H."/>
            <person name="Satake M."/>
            <person name="Terry A."/>
            <person name="Yamada L."/>
            <person name="Wang H.G."/>
            <person name="Awazu S."/>
            <person name="Azumi K."/>
            <person name="Boore J."/>
            <person name="Branno M."/>
            <person name="Chin-Bow S."/>
            <person name="DeSantis R."/>
            <person name="Doyle S."/>
            <person name="Francino P."/>
            <person name="Keys D.N."/>
            <person name="Haga S."/>
            <person name="Hayashi H."/>
            <person name="Hino K."/>
            <person name="Imai K.S."/>
            <person name="Inaba K."/>
            <person name="Kano S."/>
            <person name="Kobayashi K."/>
            <person name="Kobayashi M."/>
            <person name="Lee B.I."/>
            <person name="Makabe K.W."/>
            <person name="Manohar C."/>
            <person name="Matassi G."/>
            <person name="Medina M."/>
            <person name="Mochizuki Y."/>
            <person name="Mount S."/>
            <person name="Morishita T."/>
            <person name="Miura S."/>
            <person name="Nakayama A."/>
            <person name="Nishizaka S."/>
            <person name="Nomoto H."/>
            <person name="Ohta F."/>
            <person name="Oishi K."/>
            <person name="Rigoutsos I."/>
            <person name="Sano M."/>
            <person name="Sasaki A."/>
            <person name="Sasakura Y."/>
            <person name="Shoguchi E."/>
            <person name="Shin-i T."/>
            <person name="Spagnuolo A."/>
            <person name="Stainier D."/>
            <person name="Suzuki M.M."/>
            <person name="Tassy O."/>
            <person name="Takatori N."/>
            <person name="Tokuoka M."/>
            <person name="Yagi K."/>
            <person name="Yoshizaki F."/>
            <person name="Wada S."/>
            <person name="Zhang C."/>
            <person name="Hyatt P.D."/>
            <person name="Larimer F."/>
            <person name="Detter C."/>
            <person name="Doggett N."/>
            <person name="Glavina T."/>
            <person name="Hawkins T."/>
            <person name="Richardson P."/>
            <person name="Lucas S."/>
            <person name="Kohara Y."/>
            <person name="Levine M."/>
            <person name="Satoh N."/>
            <person name="Rokhsar D.S."/>
        </authorList>
    </citation>
    <scope>NUCLEOTIDE SEQUENCE [LARGE SCALE GENOMIC DNA]</scope>
</reference>